<dbReference type="Pfam" id="PF01135">
    <property type="entry name" value="PCMT"/>
    <property type="match status" value="1"/>
</dbReference>
<dbReference type="EMBL" id="CASHTH010001226">
    <property type="protein sequence ID" value="CAI8012977.1"/>
    <property type="molecule type" value="Genomic_DNA"/>
</dbReference>
<accession>A0AA35RMW8</accession>
<dbReference type="CDD" id="cd02440">
    <property type="entry name" value="AdoMet_MTases"/>
    <property type="match status" value="1"/>
</dbReference>
<evidence type="ECO:0000313" key="8">
    <source>
        <dbReference type="EMBL" id="CAI8012977.1"/>
    </source>
</evidence>
<dbReference type="AlphaFoldDB" id="A0AA35RMW8"/>
<dbReference type="Gene3D" id="3.40.50.150">
    <property type="entry name" value="Vaccinia Virus protein VP39"/>
    <property type="match status" value="1"/>
</dbReference>
<reference evidence="8" key="1">
    <citation type="submission" date="2023-03" db="EMBL/GenBank/DDBJ databases">
        <authorList>
            <person name="Steffen K."/>
            <person name="Cardenas P."/>
        </authorList>
    </citation>
    <scope>NUCLEOTIDE SEQUENCE</scope>
</reference>
<sequence>MSDVDRIRLFDHLSKTLGDSPALDAMRRVPRERFVPEHLGNQAYQNTALAIGHGQTISQPQMVAAASIALDLHGDEHVLEVGAGSGYQAAVLSAMLPRGSVVAVERIPALVAMARRNLSAAGFSDVTVLEAGSILGAPDCAPFDAILVSASAPAVPETLLAQLKPGGRIVLPVGTRERQTLTRVWVNPDGRVREELGPCTYVPLLGEEAWPEGS</sequence>
<evidence type="ECO:0000256" key="2">
    <source>
        <dbReference type="ARBA" id="ARBA00005369"/>
    </source>
</evidence>
<evidence type="ECO:0000256" key="3">
    <source>
        <dbReference type="ARBA" id="ARBA00011890"/>
    </source>
</evidence>
<dbReference type="PANTHER" id="PTHR11579:SF0">
    <property type="entry name" value="PROTEIN-L-ISOASPARTATE(D-ASPARTATE) O-METHYLTRANSFERASE"/>
    <property type="match status" value="1"/>
</dbReference>
<dbReference type="GO" id="GO:0032259">
    <property type="term" value="P:methylation"/>
    <property type="evidence" value="ECO:0007669"/>
    <property type="project" value="UniProtKB-KW"/>
</dbReference>
<protein>
    <recommendedName>
        <fullName evidence="3">protein-L-isoaspartate(D-aspartate) O-methyltransferase</fullName>
        <ecNumber evidence="3">2.1.1.77</ecNumber>
    </recommendedName>
</protein>
<keyword evidence="5" id="KW-0489">Methyltransferase</keyword>
<evidence type="ECO:0000256" key="1">
    <source>
        <dbReference type="ARBA" id="ARBA00004496"/>
    </source>
</evidence>
<evidence type="ECO:0000256" key="6">
    <source>
        <dbReference type="ARBA" id="ARBA00022679"/>
    </source>
</evidence>
<organism evidence="8 9">
    <name type="scientific">Geodia barretti</name>
    <name type="common">Barrett's horny sponge</name>
    <dbReference type="NCBI Taxonomy" id="519541"/>
    <lineage>
        <taxon>Eukaryota</taxon>
        <taxon>Metazoa</taxon>
        <taxon>Porifera</taxon>
        <taxon>Demospongiae</taxon>
        <taxon>Heteroscleromorpha</taxon>
        <taxon>Tetractinellida</taxon>
        <taxon>Astrophorina</taxon>
        <taxon>Geodiidae</taxon>
        <taxon>Geodia</taxon>
    </lineage>
</organism>
<dbReference type="PANTHER" id="PTHR11579">
    <property type="entry name" value="PROTEIN-L-ISOASPARTATE O-METHYLTRANSFERASE"/>
    <property type="match status" value="1"/>
</dbReference>
<keyword evidence="6" id="KW-0808">Transferase</keyword>
<keyword evidence="9" id="KW-1185">Reference proteome</keyword>
<evidence type="ECO:0000256" key="7">
    <source>
        <dbReference type="ARBA" id="ARBA00022691"/>
    </source>
</evidence>
<dbReference type="NCBIfam" id="TIGR00080">
    <property type="entry name" value="pimt"/>
    <property type="match status" value="1"/>
</dbReference>
<dbReference type="HAMAP" id="MF_00090">
    <property type="entry name" value="PIMT"/>
    <property type="match status" value="1"/>
</dbReference>
<evidence type="ECO:0000256" key="5">
    <source>
        <dbReference type="ARBA" id="ARBA00022603"/>
    </source>
</evidence>
<dbReference type="GO" id="GO:0005737">
    <property type="term" value="C:cytoplasm"/>
    <property type="evidence" value="ECO:0007669"/>
    <property type="project" value="UniProtKB-SubCell"/>
</dbReference>
<dbReference type="Proteomes" id="UP001174909">
    <property type="component" value="Unassembled WGS sequence"/>
</dbReference>
<dbReference type="EC" id="2.1.1.77" evidence="3"/>
<name>A0AA35RMW8_GEOBA</name>
<dbReference type="SUPFAM" id="SSF53335">
    <property type="entry name" value="S-adenosyl-L-methionine-dependent methyltransferases"/>
    <property type="match status" value="1"/>
</dbReference>
<dbReference type="InterPro" id="IPR029063">
    <property type="entry name" value="SAM-dependent_MTases_sf"/>
</dbReference>
<comment type="similarity">
    <text evidence="2">Belongs to the methyltransferase superfamily. L-isoaspartyl/D-aspartyl protein methyltransferase family.</text>
</comment>
<proteinExistence type="inferred from homology"/>
<dbReference type="NCBIfam" id="NF001453">
    <property type="entry name" value="PRK00312.1"/>
    <property type="match status" value="1"/>
</dbReference>
<keyword evidence="4" id="KW-0963">Cytoplasm</keyword>
<evidence type="ECO:0000313" key="9">
    <source>
        <dbReference type="Proteomes" id="UP001174909"/>
    </source>
</evidence>
<comment type="subcellular location">
    <subcellularLocation>
        <location evidence="1">Cytoplasm</location>
    </subcellularLocation>
</comment>
<dbReference type="GO" id="GO:0004719">
    <property type="term" value="F:protein-L-isoaspartate (D-aspartate) O-methyltransferase activity"/>
    <property type="evidence" value="ECO:0007669"/>
    <property type="project" value="UniProtKB-EC"/>
</dbReference>
<evidence type="ECO:0000256" key="4">
    <source>
        <dbReference type="ARBA" id="ARBA00022490"/>
    </source>
</evidence>
<gene>
    <name evidence="8" type="ORF">GBAR_LOCUS8279</name>
</gene>
<comment type="caution">
    <text evidence="8">The sequence shown here is derived from an EMBL/GenBank/DDBJ whole genome shotgun (WGS) entry which is preliminary data.</text>
</comment>
<dbReference type="InterPro" id="IPR000682">
    <property type="entry name" value="PCMT"/>
</dbReference>
<keyword evidence="7" id="KW-0949">S-adenosyl-L-methionine</keyword>